<dbReference type="EMBL" id="CP017902">
    <property type="protein sequence ID" value="ARP19199.1"/>
    <property type="molecule type" value="Genomic_DNA"/>
</dbReference>
<gene>
    <name evidence="1" type="ORF">K05K4_23750</name>
</gene>
<reference evidence="1" key="1">
    <citation type="submission" date="2016-10" db="EMBL/GenBank/DDBJ databases">
        <title>The High Quality Genome of Vibrio alginolyticus K01M1.</title>
        <authorList>
            <person name="Wendling C."/>
            <person name="Chibani C.M."/>
            <person name="Hertel R."/>
            <person name="Sproer C."/>
            <person name="Bunk B."/>
            <person name="Overmann J."/>
            <person name="Roth O."/>
            <person name="Liesegang H."/>
        </authorList>
    </citation>
    <scope>NUCLEOTIDE SEQUENCE</scope>
    <source>
        <strain evidence="1">K05K4</strain>
    </source>
</reference>
<accession>A0A1W6TE95</accession>
<dbReference type="RefSeq" id="WP_031780222.1">
    <property type="nucleotide sequence ID" value="NZ_BTGI01000004.1"/>
</dbReference>
<protein>
    <submittedName>
        <fullName evidence="1">Uncharacterized protein</fullName>
    </submittedName>
</protein>
<dbReference type="AlphaFoldDB" id="A0A1W6TE95"/>
<evidence type="ECO:0000313" key="1">
    <source>
        <dbReference type="EMBL" id="ARP19199.1"/>
    </source>
</evidence>
<organism evidence="1">
    <name type="scientific">Vibrio alginolyticus</name>
    <dbReference type="NCBI Taxonomy" id="663"/>
    <lineage>
        <taxon>Bacteria</taxon>
        <taxon>Pseudomonadati</taxon>
        <taxon>Pseudomonadota</taxon>
        <taxon>Gammaproteobacteria</taxon>
        <taxon>Vibrionales</taxon>
        <taxon>Vibrionaceae</taxon>
        <taxon>Vibrio</taxon>
    </lineage>
</organism>
<name>A0A1W6TE95_VIBAL</name>
<proteinExistence type="predicted"/>
<sequence>MNKILAFFCAVIIVGCSSIDNGINNPDAGSNNLKSLDTFTFDPLSKIQKVEIPTYYDGLFDTARPYLDEKYPYTYVSKPQAYIIDDEIISFAPWFPVEGRFTVFPTAHYIVITQETESGLVSARFNHEQVIKLLSEEYKITEHTSPFFHYVLEVSPSEQANFVEDIHKKLSRLPSE</sequence>
<dbReference type="PROSITE" id="PS51257">
    <property type="entry name" value="PROKAR_LIPOPROTEIN"/>
    <property type="match status" value="1"/>
</dbReference>